<dbReference type="PANTHER" id="PTHR43000">
    <property type="entry name" value="DTDP-D-GLUCOSE 4,6-DEHYDRATASE-RELATED"/>
    <property type="match status" value="1"/>
</dbReference>
<proteinExistence type="inferred from homology"/>
<dbReference type="InterPro" id="IPR001509">
    <property type="entry name" value="Epimerase_deHydtase"/>
</dbReference>
<dbReference type="EMBL" id="FZOQ01000011">
    <property type="protein sequence ID" value="SNS68871.1"/>
    <property type="molecule type" value="Genomic_DNA"/>
</dbReference>
<dbReference type="OrthoDB" id="9779041at2"/>
<evidence type="ECO:0000256" key="1">
    <source>
        <dbReference type="ARBA" id="ARBA00007637"/>
    </source>
</evidence>
<name>A0A239GIN3_9BACT</name>
<evidence type="ECO:0000313" key="4">
    <source>
        <dbReference type="Proteomes" id="UP000198432"/>
    </source>
</evidence>
<dbReference type="SUPFAM" id="SSF51735">
    <property type="entry name" value="NAD(P)-binding Rossmann-fold domains"/>
    <property type="match status" value="1"/>
</dbReference>
<organism evidence="3 4">
    <name type="scientific">Pontibacter ummariensis</name>
    <dbReference type="NCBI Taxonomy" id="1610492"/>
    <lineage>
        <taxon>Bacteria</taxon>
        <taxon>Pseudomonadati</taxon>
        <taxon>Bacteroidota</taxon>
        <taxon>Cytophagia</taxon>
        <taxon>Cytophagales</taxon>
        <taxon>Hymenobacteraceae</taxon>
        <taxon>Pontibacter</taxon>
    </lineage>
</organism>
<reference evidence="4" key="1">
    <citation type="submission" date="2017-06" db="EMBL/GenBank/DDBJ databases">
        <authorList>
            <person name="Varghese N."/>
            <person name="Submissions S."/>
        </authorList>
    </citation>
    <scope>NUCLEOTIDE SEQUENCE [LARGE SCALE GENOMIC DNA]</scope>
    <source>
        <strain evidence="4">NKM1</strain>
    </source>
</reference>
<accession>A0A239GIN3</accession>
<evidence type="ECO:0000313" key="3">
    <source>
        <dbReference type="EMBL" id="SNS68871.1"/>
    </source>
</evidence>
<dbReference type="RefSeq" id="WP_089319640.1">
    <property type="nucleotide sequence ID" value="NZ_FZOQ01000011.1"/>
</dbReference>
<keyword evidence="4" id="KW-1185">Reference proteome</keyword>
<feature type="domain" description="NAD-dependent epimerase/dehydratase" evidence="2">
    <location>
        <begin position="4"/>
        <end position="274"/>
    </location>
</feature>
<dbReference type="Pfam" id="PF01370">
    <property type="entry name" value="Epimerase"/>
    <property type="match status" value="1"/>
</dbReference>
<protein>
    <submittedName>
        <fullName evidence="3">CDP-paratose 2-epimerase</fullName>
    </submittedName>
</protein>
<dbReference type="InterPro" id="IPR036291">
    <property type="entry name" value="NAD(P)-bd_dom_sf"/>
</dbReference>
<sequence length="353" mass="40212">MNRILVTGSSGLIGSEVCTFFGNLGWEVHGVDNNMRARFFGPSGDTRWSQKRLEKSLAQFTHHELDIRNRQDVLSKIAEVKPDAIVHTAAQPSHDKALSIPFDDFDINAVGTLNLLEGLRRYSVNVPFVHLSTNKVYGDRPNTIALREEDTRWAYDDPKYHNGIPETLPIDQSKHSLFGASKTAADVMVQEYGRYFGMPTCCLRGGCLTGPNHSGVELHGFLSYLIKCNLERKEYTVYGYKGKQVRDNIHSYDVARFCYEFIQNPRKGEVYNIGGGAQNAISILEAFQLIENFSGQEMKYTYVDESRIGDHICYYSDLTKIKTHYPNWEITKSLHDIFQEIYTSWENRLAVKA</sequence>
<gene>
    <name evidence="3" type="ORF">SAMN06296052_11179</name>
</gene>
<dbReference type="AlphaFoldDB" id="A0A239GIN3"/>
<dbReference type="Proteomes" id="UP000198432">
    <property type="component" value="Unassembled WGS sequence"/>
</dbReference>
<evidence type="ECO:0000259" key="2">
    <source>
        <dbReference type="Pfam" id="PF01370"/>
    </source>
</evidence>
<comment type="similarity">
    <text evidence="1">Belongs to the NAD(P)-dependent epimerase/dehydratase family.</text>
</comment>
<dbReference type="Gene3D" id="3.40.50.720">
    <property type="entry name" value="NAD(P)-binding Rossmann-like Domain"/>
    <property type="match status" value="1"/>
</dbReference>